<feature type="transmembrane region" description="Helical" evidence="1">
    <location>
        <begin position="23"/>
        <end position="45"/>
    </location>
</feature>
<keyword evidence="1" id="KW-1133">Transmembrane helix</keyword>
<accession>A0A183HGZ3</accession>
<dbReference type="EMBL" id="UZAJ01006610">
    <property type="protein sequence ID" value="VDO47808.1"/>
    <property type="molecule type" value="Genomic_DNA"/>
</dbReference>
<reference evidence="2 3" key="2">
    <citation type="submission" date="2018-11" db="EMBL/GenBank/DDBJ databases">
        <authorList>
            <consortium name="Pathogen Informatics"/>
        </authorList>
    </citation>
    <scope>NUCLEOTIDE SEQUENCE [LARGE SCALE GENOMIC DNA]</scope>
</reference>
<organism evidence="4">
    <name type="scientific">Onchocerca flexuosa</name>
    <dbReference type="NCBI Taxonomy" id="387005"/>
    <lineage>
        <taxon>Eukaryota</taxon>
        <taxon>Metazoa</taxon>
        <taxon>Ecdysozoa</taxon>
        <taxon>Nematoda</taxon>
        <taxon>Chromadorea</taxon>
        <taxon>Rhabditida</taxon>
        <taxon>Spirurina</taxon>
        <taxon>Spiruromorpha</taxon>
        <taxon>Filarioidea</taxon>
        <taxon>Onchocercidae</taxon>
        <taxon>Onchocerca</taxon>
    </lineage>
</organism>
<dbReference type="STRING" id="387005.A0A183HGZ3"/>
<evidence type="ECO:0000313" key="2">
    <source>
        <dbReference type="EMBL" id="VDO47808.1"/>
    </source>
</evidence>
<reference evidence="4" key="1">
    <citation type="submission" date="2016-06" db="UniProtKB">
        <authorList>
            <consortium name="WormBaseParasite"/>
        </authorList>
    </citation>
    <scope>IDENTIFICATION</scope>
</reference>
<dbReference type="AlphaFoldDB" id="A0A183HGZ3"/>
<evidence type="ECO:0000313" key="4">
    <source>
        <dbReference type="WBParaSite" id="OFLC_0000675401-mRNA-1"/>
    </source>
</evidence>
<proteinExistence type="predicted"/>
<evidence type="ECO:0000313" key="3">
    <source>
        <dbReference type="Proteomes" id="UP000267606"/>
    </source>
</evidence>
<dbReference type="WBParaSite" id="OFLC_0000675401-mRNA-1">
    <property type="protein sequence ID" value="OFLC_0000675401-mRNA-1"/>
    <property type="gene ID" value="OFLC_0000675401"/>
</dbReference>
<evidence type="ECO:0000256" key="1">
    <source>
        <dbReference type="SAM" id="Phobius"/>
    </source>
</evidence>
<keyword evidence="1" id="KW-0812">Transmembrane</keyword>
<keyword evidence="1" id="KW-0472">Membrane</keyword>
<name>A0A183HGZ3_9BILA</name>
<gene>
    <name evidence="2" type="ORF">OFLC_LOCUS6754</name>
</gene>
<protein>
    <submittedName>
        <fullName evidence="4">ABC transmembrane type-1 domain-containing protein</fullName>
    </submittedName>
</protein>
<sequence>VSDWIRGSETTPTASYHSLAKAFYIPTLILLASIVLFIAASISFVNDRKKFLKQIVFEIISPIDWLKVRFFEAKIINIQNMVNRMPNTIVKWWTLKMVQKMIHFNNYIIL</sequence>
<dbReference type="Proteomes" id="UP000267606">
    <property type="component" value="Unassembled WGS sequence"/>
</dbReference>
<keyword evidence="3" id="KW-1185">Reference proteome</keyword>